<dbReference type="InterPro" id="IPR018253">
    <property type="entry name" value="DnaJ_domain_CS"/>
</dbReference>
<dbReference type="Proteomes" id="UP001408789">
    <property type="component" value="Unassembled WGS sequence"/>
</dbReference>
<dbReference type="PRINTS" id="PR00625">
    <property type="entry name" value="JDOMAIN"/>
</dbReference>
<dbReference type="PROSITE" id="PS50076">
    <property type="entry name" value="DNAJ_2"/>
    <property type="match status" value="1"/>
</dbReference>
<comment type="caution">
    <text evidence="2">The sequence shown here is derived from an EMBL/GenBank/DDBJ whole genome shotgun (WGS) entry which is preliminary data.</text>
</comment>
<sequence length="159" mass="17760">MIDTLTLTLTAPIGGGSVGFLNNKRPLPLTSTGKVYFRSHKPCNALLHADPAVDLSSRTRSSFYEVLRVKRDATANEIKTAYRNLAKVYHPDSSDLEQPDDGKFIEIHNAYETLCNPADRASYDLKLSSGFGRRSGNYTAAGKRRGVYASRRWETDQCW</sequence>
<dbReference type="CDD" id="cd06257">
    <property type="entry name" value="DnaJ"/>
    <property type="match status" value="1"/>
</dbReference>
<dbReference type="PANTHER" id="PTHR45432">
    <property type="entry name" value="CHAPERONE PROTEIN DNAJ 11, CHLOROPLASTIC-LIKE"/>
    <property type="match status" value="1"/>
</dbReference>
<dbReference type="InterPro" id="IPR001623">
    <property type="entry name" value="DnaJ_domain"/>
</dbReference>
<dbReference type="Gene3D" id="1.10.287.110">
    <property type="entry name" value="DnaJ domain"/>
    <property type="match status" value="1"/>
</dbReference>
<dbReference type="PROSITE" id="PS00636">
    <property type="entry name" value="DNAJ_1"/>
    <property type="match status" value="1"/>
</dbReference>
<accession>A0AAP0DMI5</accession>
<evidence type="ECO:0000313" key="3">
    <source>
        <dbReference type="Proteomes" id="UP001408789"/>
    </source>
</evidence>
<dbReference type="SMART" id="SM00271">
    <property type="entry name" value="DnaJ"/>
    <property type="match status" value="1"/>
</dbReference>
<organism evidence="2 3">
    <name type="scientific">Deinandra increscens subsp. villosa</name>
    <dbReference type="NCBI Taxonomy" id="3103831"/>
    <lineage>
        <taxon>Eukaryota</taxon>
        <taxon>Viridiplantae</taxon>
        <taxon>Streptophyta</taxon>
        <taxon>Embryophyta</taxon>
        <taxon>Tracheophyta</taxon>
        <taxon>Spermatophyta</taxon>
        <taxon>Magnoliopsida</taxon>
        <taxon>eudicotyledons</taxon>
        <taxon>Gunneridae</taxon>
        <taxon>Pentapetalae</taxon>
        <taxon>asterids</taxon>
        <taxon>campanulids</taxon>
        <taxon>Asterales</taxon>
        <taxon>Asteraceae</taxon>
        <taxon>Asteroideae</taxon>
        <taxon>Heliantheae alliance</taxon>
        <taxon>Madieae</taxon>
        <taxon>Madiinae</taxon>
        <taxon>Deinandra</taxon>
    </lineage>
</organism>
<protein>
    <recommendedName>
        <fullName evidence="1">J domain-containing protein</fullName>
    </recommendedName>
</protein>
<dbReference type="PANTHER" id="PTHR45432:SF2">
    <property type="entry name" value="CHAPERONE PROTEIN DNAJ 11, CHLOROPLASTIC"/>
    <property type="match status" value="1"/>
</dbReference>
<dbReference type="InterPro" id="IPR036869">
    <property type="entry name" value="J_dom_sf"/>
</dbReference>
<proteinExistence type="predicted"/>
<dbReference type="AlphaFoldDB" id="A0AAP0DMI5"/>
<reference evidence="2 3" key="1">
    <citation type="submission" date="2024-04" db="EMBL/GenBank/DDBJ databases">
        <title>The reference genome of an endangered Asteraceae, Deinandra increscens subsp. villosa, native to the Central Coast of California.</title>
        <authorList>
            <person name="Guilliams M."/>
            <person name="Hasenstab-Lehman K."/>
            <person name="Meyer R."/>
            <person name="Mcevoy S."/>
        </authorList>
    </citation>
    <scope>NUCLEOTIDE SEQUENCE [LARGE SCALE GENOMIC DNA]</scope>
    <source>
        <tissue evidence="2">Leaf</tissue>
    </source>
</reference>
<name>A0AAP0DMI5_9ASTR</name>
<keyword evidence="3" id="KW-1185">Reference proteome</keyword>
<evidence type="ECO:0000259" key="1">
    <source>
        <dbReference type="PROSITE" id="PS50076"/>
    </source>
</evidence>
<evidence type="ECO:0000313" key="2">
    <source>
        <dbReference type="EMBL" id="KAK9077629.1"/>
    </source>
</evidence>
<dbReference type="Pfam" id="PF00226">
    <property type="entry name" value="DnaJ"/>
    <property type="match status" value="1"/>
</dbReference>
<gene>
    <name evidence="2" type="ORF">SSX86_005966</name>
</gene>
<dbReference type="EMBL" id="JBCNJP010000007">
    <property type="protein sequence ID" value="KAK9077629.1"/>
    <property type="molecule type" value="Genomic_DNA"/>
</dbReference>
<dbReference type="SUPFAM" id="SSF46565">
    <property type="entry name" value="Chaperone J-domain"/>
    <property type="match status" value="1"/>
</dbReference>
<feature type="domain" description="J" evidence="1">
    <location>
        <begin position="62"/>
        <end position="127"/>
    </location>
</feature>